<dbReference type="AlphaFoldDB" id="A0A553NBG9"/>
<keyword evidence="4" id="KW-0378">Hydrolase</keyword>
<evidence type="ECO:0000256" key="1">
    <source>
        <dbReference type="ARBA" id="ARBA00012552"/>
    </source>
</evidence>
<dbReference type="Gene3D" id="2.40.50.90">
    <property type="match status" value="1"/>
</dbReference>
<dbReference type="InterPro" id="IPR007052">
    <property type="entry name" value="CS_dom"/>
</dbReference>
<evidence type="ECO:0000256" key="8">
    <source>
        <dbReference type="SAM" id="MobiDB-lite"/>
    </source>
</evidence>
<comment type="caution">
    <text evidence="11">The sequence shown here is derived from an EMBL/GenBank/DDBJ whole genome shotgun (WGS) entry which is preliminary data.</text>
</comment>
<dbReference type="Gene3D" id="2.60.40.790">
    <property type="match status" value="1"/>
</dbReference>
<feature type="region of interest" description="Disordered" evidence="8">
    <location>
        <begin position="974"/>
        <end position="1073"/>
    </location>
</feature>
<gene>
    <name evidence="11" type="ORF">TCAL_10781</name>
</gene>
<dbReference type="InterPro" id="IPR008978">
    <property type="entry name" value="HSP20-like_chaperone"/>
</dbReference>
<keyword evidence="9" id="KW-0732">Signal</keyword>
<name>A0A553NBG9_TIGCA</name>
<dbReference type="Pfam" id="PF00567">
    <property type="entry name" value="TUDOR"/>
    <property type="match status" value="1"/>
</dbReference>
<dbReference type="CDD" id="cd06463">
    <property type="entry name" value="p23_like"/>
    <property type="match status" value="1"/>
</dbReference>
<feature type="signal peptide" evidence="9">
    <location>
        <begin position="1"/>
        <end position="23"/>
    </location>
</feature>
<dbReference type="InterPro" id="IPR002999">
    <property type="entry name" value="Tudor"/>
</dbReference>
<dbReference type="OrthoDB" id="249932at2759"/>
<dbReference type="GO" id="GO:0016787">
    <property type="term" value="F:hydrolase activity"/>
    <property type="evidence" value="ECO:0007669"/>
    <property type="project" value="UniProtKB-KW"/>
</dbReference>
<keyword evidence="2" id="KW-0677">Repeat</keyword>
<dbReference type="GO" id="GO:0042078">
    <property type="term" value="P:germ-line stem cell division"/>
    <property type="evidence" value="ECO:0007669"/>
    <property type="project" value="TreeGrafter"/>
</dbReference>
<dbReference type="GO" id="GO:0005524">
    <property type="term" value="F:ATP binding"/>
    <property type="evidence" value="ECO:0007669"/>
    <property type="project" value="UniProtKB-KW"/>
</dbReference>
<keyword evidence="5" id="KW-0347">Helicase</keyword>
<dbReference type="EC" id="3.6.4.13" evidence="1"/>
<evidence type="ECO:0000256" key="5">
    <source>
        <dbReference type="ARBA" id="ARBA00022806"/>
    </source>
</evidence>
<evidence type="ECO:0000256" key="2">
    <source>
        <dbReference type="ARBA" id="ARBA00022737"/>
    </source>
</evidence>
<evidence type="ECO:0000256" key="4">
    <source>
        <dbReference type="ARBA" id="ARBA00022801"/>
    </source>
</evidence>
<evidence type="ECO:0000256" key="3">
    <source>
        <dbReference type="ARBA" id="ARBA00022741"/>
    </source>
</evidence>
<feature type="compositionally biased region" description="Basic and acidic residues" evidence="8">
    <location>
        <begin position="986"/>
        <end position="997"/>
    </location>
</feature>
<keyword evidence="3" id="KW-0547">Nucleotide-binding</keyword>
<dbReference type="OMA" id="PHESIFE"/>
<feature type="chain" id="PRO_5021979483" description="RNA helicase" evidence="9">
    <location>
        <begin position="24"/>
        <end position="1073"/>
    </location>
</feature>
<dbReference type="PROSITE" id="PS51203">
    <property type="entry name" value="CS"/>
    <property type="match status" value="1"/>
</dbReference>
<evidence type="ECO:0000256" key="6">
    <source>
        <dbReference type="ARBA" id="ARBA00022840"/>
    </source>
</evidence>
<dbReference type="Pfam" id="PF04969">
    <property type="entry name" value="CS"/>
    <property type="match status" value="1"/>
</dbReference>
<evidence type="ECO:0000256" key="7">
    <source>
        <dbReference type="ARBA" id="ARBA00047984"/>
    </source>
</evidence>
<evidence type="ECO:0000256" key="9">
    <source>
        <dbReference type="SAM" id="SignalP"/>
    </source>
</evidence>
<evidence type="ECO:0000313" key="12">
    <source>
        <dbReference type="Proteomes" id="UP000318571"/>
    </source>
</evidence>
<dbReference type="Proteomes" id="UP000318571">
    <property type="component" value="Chromosome 10"/>
</dbReference>
<organism evidence="11 12">
    <name type="scientific">Tigriopus californicus</name>
    <name type="common">Marine copepod</name>
    <dbReference type="NCBI Taxonomy" id="6832"/>
    <lineage>
        <taxon>Eukaryota</taxon>
        <taxon>Metazoa</taxon>
        <taxon>Ecdysozoa</taxon>
        <taxon>Arthropoda</taxon>
        <taxon>Crustacea</taxon>
        <taxon>Multicrustacea</taxon>
        <taxon>Hexanauplia</taxon>
        <taxon>Copepoda</taxon>
        <taxon>Harpacticoida</taxon>
        <taxon>Harpacticidae</taxon>
        <taxon>Tigriopus</taxon>
    </lineage>
</organism>
<keyword evidence="6" id="KW-0067">ATP-binding</keyword>
<dbReference type="GO" id="GO:0005737">
    <property type="term" value="C:cytoplasm"/>
    <property type="evidence" value="ECO:0007669"/>
    <property type="project" value="UniProtKB-ARBA"/>
</dbReference>
<dbReference type="SUPFAM" id="SSF63748">
    <property type="entry name" value="Tudor/PWWP/MBT"/>
    <property type="match status" value="1"/>
</dbReference>
<reference evidence="11 12" key="1">
    <citation type="journal article" date="2018" name="Nat. Ecol. Evol.">
        <title>Genomic signatures of mitonuclear coevolution across populations of Tigriopus californicus.</title>
        <authorList>
            <person name="Barreto F.S."/>
            <person name="Watson E.T."/>
            <person name="Lima T.G."/>
            <person name="Willett C.S."/>
            <person name="Edmands S."/>
            <person name="Li W."/>
            <person name="Burton R.S."/>
        </authorList>
    </citation>
    <scope>NUCLEOTIDE SEQUENCE [LARGE SCALE GENOMIC DNA]</scope>
    <source>
        <strain evidence="11 12">San Diego</strain>
    </source>
</reference>
<feature type="domain" description="CS" evidence="10">
    <location>
        <begin position="852"/>
        <end position="956"/>
    </location>
</feature>
<dbReference type="InterPro" id="IPR035437">
    <property type="entry name" value="SNase_OB-fold_sf"/>
</dbReference>
<comment type="catalytic activity">
    <reaction evidence="7">
        <text>ATP + H2O = ADP + phosphate + H(+)</text>
        <dbReference type="Rhea" id="RHEA:13065"/>
        <dbReference type="ChEBI" id="CHEBI:15377"/>
        <dbReference type="ChEBI" id="CHEBI:15378"/>
        <dbReference type="ChEBI" id="CHEBI:30616"/>
        <dbReference type="ChEBI" id="CHEBI:43474"/>
        <dbReference type="ChEBI" id="CHEBI:456216"/>
        <dbReference type="EC" id="3.6.4.13"/>
    </reaction>
</comment>
<keyword evidence="12" id="KW-1185">Reference proteome</keyword>
<accession>A0A553NBG9</accession>
<protein>
    <recommendedName>
        <fullName evidence="1">RNA helicase</fullName>
        <ecNumber evidence="1">3.6.4.13</ecNumber>
    </recommendedName>
</protein>
<proteinExistence type="predicted"/>
<sequence>MASVGAFLAKFFLDMNLVGPTICVGNPMEAAIYGRITHIASLFQDQEYKLRALVDIVSKYRGKPGQTLLIICQNAVTAAQVKAHLLSRLQLKSWVIDESMKNEHELNEVLETWAQVQMGQANLYPLIVTDLAGSQSSGFANVIIHFDVATSKERLRHRFWYLSDYFGNFYQSQDDPKAKKSHATVHMMLTPSNVNEINTLFQFLKRSNRNRVPKSLSEFYLKVMSNRAKNKVHRSLCQELKALGRCKELWRCPFRHYLLKEVDFDGNPFPRASIIYFEVTQVLSPIRNLVKIKQIQESGAKKRQDFIANPSKLSRKLFLLKRAQLEIIPDIKILLESDTLKHGQLFLMEDEGFFQRIEVLSFRSPNEFSLALQVWLVDDGLIQERIDPLMFKLPDEYSEAHYPRQSHELILANLKPPLKNLEWPLDAINLSEDRLYPPEILHYEDGDEEFDGNAKICRSKVILGLRKMVWVKQIQLLEKFTVNLKWSCVGEMRDLLLKKNLAIQETELTEKLDQLCFKAGIPGPILDCNANNEKQQSTKPKLISEQPLVLRWAFFPTASEVVLITHVNSPDYFHVTLEKFSKQLDQLELDLKKLVDDKKVKAIQGSPELEKVFIHRDNESCARVQVLDNSNEDKVLVLFVDSGLCKLVKVEDLFPIPRNMVEILPFQAIECAFNNILPLNEDWDRSASEYLRQQIFLKETLLPQPFFLIPFLKGESDYTDCNQYLVSMTSTVSHKVLENRLVSKGWAQFEDEMRKLPDFSNFDDAVEEEEEANSDAIDEALFQRRIDPEEFDSDEVDILPPKIMERQKKAKTSGFPELSGPLGPDSWRPLPSLELTPDLPSLAVSQGEFQTKLPALVLWSQDRTDVLVLKVNLQLDGKLHENNVFVQIHPQSVEFSYLEVILGQEPRLDEYVVHKFPQALHLFGVVDPEKSELSFGSTSIMLTLKKTVMCSWKCLATLDGKKVSYSWLKSDLDHFDTDSEDDGSEDEHRMRAQKSETELESAQSIPQEPIKIKTSDEIDQVYGHDLKPAGYSSDEPRRSSSKSMSEESEGDGFEPTNPLPMRKRPLEQNPDVY</sequence>
<feature type="compositionally biased region" description="Basic and acidic residues" evidence="8">
    <location>
        <begin position="1010"/>
        <end position="1027"/>
    </location>
</feature>
<evidence type="ECO:0000259" key="10">
    <source>
        <dbReference type="PROSITE" id="PS51203"/>
    </source>
</evidence>
<dbReference type="Gene3D" id="2.30.30.140">
    <property type="match status" value="1"/>
</dbReference>
<evidence type="ECO:0000313" key="11">
    <source>
        <dbReference type="EMBL" id="TRY62755.1"/>
    </source>
</evidence>
<dbReference type="PANTHER" id="PTHR22655">
    <property type="entry name" value="ATP-DEPENDENT RNA HELICASE TDRD12-RELATED"/>
    <property type="match status" value="1"/>
</dbReference>
<dbReference type="STRING" id="6832.A0A553NBG9"/>
<dbReference type="EMBL" id="VCGU01000458">
    <property type="protein sequence ID" value="TRY62755.1"/>
    <property type="molecule type" value="Genomic_DNA"/>
</dbReference>
<dbReference type="PANTHER" id="PTHR22655:SF2">
    <property type="entry name" value="ATP-DEPENDENT RNA HELICASE TDRD12-RELATED"/>
    <property type="match status" value="1"/>
</dbReference>
<dbReference type="GO" id="GO:0003724">
    <property type="term" value="F:RNA helicase activity"/>
    <property type="evidence" value="ECO:0007669"/>
    <property type="project" value="UniProtKB-EC"/>
</dbReference>
<dbReference type="SUPFAM" id="SSF49764">
    <property type="entry name" value="HSP20-like chaperones"/>
    <property type="match status" value="1"/>
</dbReference>